<gene>
    <name evidence="3" type="ORF">CYMTET_23297</name>
</gene>
<dbReference type="AlphaFoldDB" id="A0AAE0L133"/>
<proteinExistence type="predicted"/>
<organism evidence="3 4">
    <name type="scientific">Cymbomonas tetramitiformis</name>
    <dbReference type="NCBI Taxonomy" id="36881"/>
    <lineage>
        <taxon>Eukaryota</taxon>
        <taxon>Viridiplantae</taxon>
        <taxon>Chlorophyta</taxon>
        <taxon>Pyramimonadophyceae</taxon>
        <taxon>Pyramimonadales</taxon>
        <taxon>Pyramimonadaceae</taxon>
        <taxon>Cymbomonas</taxon>
    </lineage>
</organism>
<comment type="caution">
    <text evidence="3">The sequence shown here is derived from an EMBL/GenBank/DDBJ whole genome shotgun (WGS) entry which is preliminary data.</text>
</comment>
<sequence length="310" mass="34120">EREAARAQAARCAAEHEKVTAELERARRQSSEQEAEIGRAEANTREAAFRMLEKACLVMQDTAVGSAQDQEDLARQVAAAEMQAQEARAAFGSVQGDLDAARAHGHEVTAKLRAMETRAEEAEELASQAEAKRQIECIATREGVVHAANLRNRLAEAESRLCTTEATLEDQKQQLVKMKSIASAQSASKAEVENKLAELLGEKAKLQDEIQVVSARCSSRQDKLNEARSKILQFEEIAATNIQKAEAEVDELTLEADNALTLIAKAVRELKMIPDVFTAYPHLEPVYKNLMGHVTKYSNDDDEQAEHSPV</sequence>
<dbReference type="EMBL" id="LGRX02011974">
    <property type="protein sequence ID" value="KAK3268186.1"/>
    <property type="molecule type" value="Genomic_DNA"/>
</dbReference>
<keyword evidence="1" id="KW-0175">Coiled coil</keyword>
<feature type="compositionally biased region" description="Basic and acidic residues" evidence="2">
    <location>
        <begin position="13"/>
        <end position="40"/>
    </location>
</feature>
<evidence type="ECO:0000256" key="1">
    <source>
        <dbReference type="SAM" id="Coils"/>
    </source>
</evidence>
<protein>
    <submittedName>
        <fullName evidence="3">Uncharacterized protein</fullName>
    </submittedName>
</protein>
<dbReference type="Proteomes" id="UP001190700">
    <property type="component" value="Unassembled WGS sequence"/>
</dbReference>
<name>A0AAE0L133_9CHLO</name>
<evidence type="ECO:0000256" key="2">
    <source>
        <dbReference type="SAM" id="MobiDB-lite"/>
    </source>
</evidence>
<evidence type="ECO:0000313" key="4">
    <source>
        <dbReference type="Proteomes" id="UP001190700"/>
    </source>
</evidence>
<keyword evidence="4" id="KW-1185">Reference proteome</keyword>
<evidence type="ECO:0000313" key="3">
    <source>
        <dbReference type="EMBL" id="KAK3268186.1"/>
    </source>
</evidence>
<feature type="coiled-coil region" evidence="1">
    <location>
        <begin position="189"/>
        <end position="269"/>
    </location>
</feature>
<feature type="region of interest" description="Disordered" evidence="2">
    <location>
        <begin position="1"/>
        <end position="40"/>
    </location>
</feature>
<feature type="non-terminal residue" evidence="3">
    <location>
        <position position="1"/>
    </location>
</feature>
<accession>A0AAE0L133</accession>
<feature type="coiled-coil region" evidence="1">
    <location>
        <begin position="70"/>
        <end position="132"/>
    </location>
</feature>
<reference evidence="3 4" key="1">
    <citation type="journal article" date="2015" name="Genome Biol. Evol.">
        <title>Comparative Genomics of a Bacterivorous Green Alga Reveals Evolutionary Causalities and Consequences of Phago-Mixotrophic Mode of Nutrition.</title>
        <authorList>
            <person name="Burns J.A."/>
            <person name="Paasch A."/>
            <person name="Narechania A."/>
            <person name="Kim E."/>
        </authorList>
    </citation>
    <scope>NUCLEOTIDE SEQUENCE [LARGE SCALE GENOMIC DNA]</scope>
    <source>
        <strain evidence="3 4">PLY_AMNH</strain>
    </source>
</reference>
<feature type="compositionally biased region" description="Low complexity" evidence="2">
    <location>
        <begin position="1"/>
        <end position="12"/>
    </location>
</feature>